<dbReference type="AlphaFoldDB" id="A0A6P8FWZ8"/>
<feature type="domain" description="Ig-like" evidence="5">
    <location>
        <begin position="167"/>
        <end position="254"/>
    </location>
</feature>
<evidence type="ECO:0000313" key="7">
    <source>
        <dbReference type="RefSeq" id="XP_031432433.2"/>
    </source>
</evidence>
<feature type="domain" description="Ig-like" evidence="5">
    <location>
        <begin position="70"/>
        <end position="147"/>
    </location>
</feature>
<organism evidence="6 7">
    <name type="scientific">Clupea harengus</name>
    <name type="common">Atlantic herring</name>
    <dbReference type="NCBI Taxonomy" id="7950"/>
    <lineage>
        <taxon>Eukaryota</taxon>
        <taxon>Metazoa</taxon>
        <taxon>Chordata</taxon>
        <taxon>Craniata</taxon>
        <taxon>Vertebrata</taxon>
        <taxon>Euteleostomi</taxon>
        <taxon>Actinopterygii</taxon>
        <taxon>Neopterygii</taxon>
        <taxon>Teleostei</taxon>
        <taxon>Clupei</taxon>
        <taxon>Clupeiformes</taxon>
        <taxon>Clupeoidei</taxon>
        <taxon>Clupeidae</taxon>
        <taxon>Clupea</taxon>
    </lineage>
</organism>
<comment type="subunit">
    <text evidence="4">Predominantly monomer of isoform CD22-beta. Also found as heterodimer of isoform CD22-beta and a shorter isoform. Interacts with PTPN6/SHP-1, LYN, SYK, PIK3R1/PIK3R2 and PLCG1 upon phosphorylation. Interacts with GRB2, INPP5D and SHC1 upon phosphorylation. May form a complex with INPP5D/SHIP, GRB2 and SHC1.</text>
</comment>
<dbReference type="PANTHER" id="PTHR46013">
    <property type="entry name" value="VASCULAR CELL ADHESION MOLECULE 1"/>
    <property type="match status" value="1"/>
</dbReference>
<sequence length="265" mass="29214">MWFHISAEDRREYAYHVDLGVMSPSYRDRVRYMGGYKRCSLQITNVKLSDAGQYHFRFESDYQHGRWTSPDAVTLSVTELQVQVHPARAGNMFAEGETVYLSCVAKGCAAAGKNFAILRNGVSLGSSEKSSTIYNFNSEHTGTYNCRPIPPQNVLSPGISLAMGYSPRSTQVEISPPGGVAEGGSATLTCSSDGAPAVESFAWFKDGESGSLPDSFRPQLRLWRLEYSDHGAYFCVARNSLGTDRSRPLLLNITCKPLSHSDKHH</sequence>
<dbReference type="InterPro" id="IPR003598">
    <property type="entry name" value="Ig_sub2"/>
</dbReference>
<keyword evidence="6" id="KW-1185">Reference proteome</keyword>
<dbReference type="OrthoDB" id="6250964at2759"/>
<dbReference type="InterPro" id="IPR003599">
    <property type="entry name" value="Ig_sub"/>
</dbReference>
<evidence type="ECO:0000256" key="3">
    <source>
        <dbReference type="ARBA" id="ARBA00045430"/>
    </source>
</evidence>
<reference evidence="7" key="1">
    <citation type="submission" date="2025-08" db="UniProtKB">
        <authorList>
            <consortium name="RefSeq"/>
        </authorList>
    </citation>
    <scope>IDENTIFICATION</scope>
</reference>
<protein>
    <recommendedName>
        <fullName evidence="1">B-cell receptor CD22</fullName>
    </recommendedName>
    <alternativeName>
        <fullName evidence="2">Sialic acid-binding Ig-like lectin 2</fullName>
    </alternativeName>
</protein>
<comment type="function">
    <text evidence="3">Most highly expressed siglec (sialic acid-binding immunoglobulin-like lectin) on B-cells that plays a role in various aspects of B-cell biology including differentiation, antigen presentation, and trafficking to bone marrow. Binds to alpha 2,6-linked sialic acid residues of surface molecules such as CD22 itself, CD45 and IgM in a cis configuration. Can also bind to ligands on other cells as an adhesion molecule in a trans configuration. Acts as an inhibitory coreceptor on the surface of B-cells and inhibits B-cell receptor induced signaling, characterized by inhibition of the calcium mobilization and cellular activation. Mechanistically, the immunoreceptor tyrosine-based inhibitory motif domain is phosphorylated by the Src kinase LYN, which in turn leads to the recruitment of the protein tyrosine phosphatase 1/PTPN6, leading to the negative regulation of BCR signaling. If this negative signaling from is of sufficient strength, apoptosis of the B-cell can be induced.</text>
</comment>
<dbReference type="InterPro" id="IPR007110">
    <property type="entry name" value="Ig-like_dom"/>
</dbReference>
<dbReference type="Proteomes" id="UP000515152">
    <property type="component" value="Chromosome 11"/>
</dbReference>
<dbReference type="PANTHER" id="PTHR46013:SF8">
    <property type="entry name" value="B-CELL RECEPTOR CD22-RELATED"/>
    <property type="match status" value="1"/>
</dbReference>
<dbReference type="RefSeq" id="XP_031432433.2">
    <property type="nucleotide sequence ID" value="XM_031576573.2"/>
</dbReference>
<dbReference type="Pfam" id="PF13927">
    <property type="entry name" value="Ig_3"/>
    <property type="match status" value="1"/>
</dbReference>
<proteinExistence type="predicted"/>
<accession>A0A6P8FWZ8</accession>
<evidence type="ECO:0000256" key="1">
    <source>
        <dbReference type="ARBA" id="ARBA00040106"/>
    </source>
</evidence>
<evidence type="ECO:0000256" key="2">
    <source>
        <dbReference type="ARBA" id="ARBA00041781"/>
    </source>
</evidence>
<dbReference type="GeneID" id="116222442"/>
<evidence type="ECO:0000313" key="6">
    <source>
        <dbReference type="Proteomes" id="UP000515152"/>
    </source>
</evidence>
<dbReference type="SMART" id="SM00409">
    <property type="entry name" value="IG"/>
    <property type="match status" value="3"/>
</dbReference>
<name>A0A6P8FWZ8_CLUHA</name>
<gene>
    <name evidence="7" type="primary">LOC116222442</name>
</gene>
<dbReference type="InterPro" id="IPR056386">
    <property type="entry name" value="Ig_CD22"/>
</dbReference>
<dbReference type="SMART" id="SM00408">
    <property type="entry name" value="IGc2"/>
    <property type="match status" value="1"/>
</dbReference>
<evidence type="ECO:0000259" key="5">
    <source>
        <dbReference type="PROSITE" id="PS50835"/>
    </source>
</evidence>
<evidence type="ECO:0000256" key="4">
    <source>
        <dbReference type="ARBA" id="ARBA00046458"/>
    </source>
</evidence>
<dbReference type="Pfam" id="PF24518">
    <property type="entry name" value="Ig_CD22"/>
    <property type="match status" value="1"/>
</dbReference>
<dbReference type="KEGG" id="char:116222442"/>
<dbReference type="PROSITE" id="PS50835">
    <property type="entry name" value="IG_LIKE"/>
    <property type="match status" value="2"/>
</dbReference>